<organism evidence="1 2">
    <name type="scientific">Rhodococcoides yunnanense</name>
    <dbReference type="NCBI Taxonomy" id="278209"/>
    <lineage>
        <taxon>Bacteria</taxon>
        <taxon>Bacillati</taxon>
        <taxon>Actinomycetota</taxon>
        <taxon>Actinomycetes</taxon>
        <taxon>Mycobacteriales</taxon>
        <taxon>Nocardiaceae</taxon>
        <taxon>Rhodococcoides</taxon>
    </lineage>
</organism>
<reference evidence="1 2" key="1">
    <citation type="submission" date="2023-10" db="EMBL/GenBank/DDBJ databases">
        <title>Development of a sustainable strategy for remediation of hydrocarbon-contaminated territories based on the waste exchange concept.</title>
        <authorList>
            <person name="Krivoruchko A."/>
        </authorList>
    </citation>
    <scope>NUCLEOTIDE SEQUENCE [LARGE SCALE GENOMIC DNA]</scope>
    <source>
        <strain evidence="1 2">IEGM 1323</strain>
    </source>
</reference>
<dbReference type="RefSeq" id="WP_317565529.1">
    <property type="nucleotide sequence ID" value="NZ_JAWLJX010000006.1"/>
</dbReference>
<keyword evidence="2" id="KW-1185">Reference proteome</keyword>
<evidence type="ECO:0000313" key="2">
    <source>
        <dbReference type="Proteomes" id="UP001185755"/>
    </source>
</evidence>
<protein>
    <submittedName>
        <fullName evidence="1">Uncharacterized protein</fullName>
    </submittedName>
</protein>
<dbReference type="Proteomes" id="UP001185755">
    <property type="component" value="Unassembled WGS sequence"/>
</dbReference>
<sequence>MSVGVVAFVPSLRPLPERFECRPKLVVEFGEAIGALGGLEKHPSVDEVRNLVAKTLDEMSSVHRLSSRKPGSRIVFLASAVAARTAHGALPTVAEFATAVVAACVDAIERSGHVVYVGGADYLEQ</sequence>
<proteinExistence type="predicted"/>
<evidence type="ECO:0000313" key="1">
    <source>
        <dbReference type="EMBL" id="MDV6263340.1"/>
    </source>
</evidence>
<gene>
    <name evidence="1" type="ORF">R3P96_18555</name>
</gene>
<name>A0ABU4BGM3_9NOCA</name>
<comment type="caution">
    <text evidence="1">The sequence shown here is derived from an EMBL/GenBank/DDBJ whole genome shotgun (WGS) entry which is preliminary data.</text>
</comment>
<dbReference type="EMBL" id="JAWLJX010000006">
    <property type="protein sequence ID" value="MDV6263340.1"/>
    <property type="molecule type" value="Genomic_DNA"/>
</dbReference>
<accession>A0ABU4BGM3</accession>